<name>A0A2Y9A5G0_9MICO</name>
<evidence type="ECO:0000313" key="1">
    <source>
        <dbReference type="EMBL" id="SSA39136.1"/>
    </source>
</evidence>
<dbReference type="AlphaFoldDB" id="A0A2Y9A5G0"/>
<accession>A0A2Y9A5G0</accession>
<organism evidence="1 2">
    <name type="scientific">Georgenia satyanarayanai</name>
    <dbReference type="NCBI Taxonomy" id="860221"/>
    <lineage>
        <taxon>Bacteria</taxon>
        <taxon>Bacillati</taxon>
        <taxon>Actinomycetota</taxon>
        <taxon>Actinomycetes</taxon>
        <taxon>Micrococcales</taxon>
        <taxon>Bogoriellaceae</taxon>
        <taxon>Georgenia</taxon>
    </lineage>
</organism>
<sequence>MSTATAERTRSTSTAEDIDRDGIEVYCPEARGATRTRHFFCECCGATDHDLL</sequence>
<dbReference type="RefSeq" id="WP_181424534.1">
    <property type="nucleotide sequence ID" value="NZ_QKLZ01000002.1"/>
</dbReference>
<gene>
    <name evidence="1" type="ORF">SAMN05216184_10252</name>
</gene>
<proteinExistence type="predicted"/>
<evidence type="ECO:0000313" key="2">
    <source>
        <dbReference type="Proteomes" id="UP000250222"/>
    </source>
</evidence>
<protein>
    <submittedName>
        <fullName evidence="1">Uncharacterized protein</fullName>
    </submittedName>
</protein>
<keyword evidence="2" id="KW-1185">Reference proteome</keyword>
<dbReference type="EMBL" id="UETB01000002">
    <property type="protein sequence ID" value="SSA39136.1"/>
    <property type="molecule type" value="Genomic_DNA"/>
</dbReference>
<dbReference type="Proteomes" id="UP000250222">
    <property type="component" value="Unassembled WGS sequence"/>
</dbReference>
<reference evidence="1 2" key="1">
    <citation type="submission" date="2016-10" db="EMBL/GenBank/DDBJ databases">
        <authorList>
            <person name="Cai Z."/>
        </authorList>
    </citation>
    <scope>NUCLEOTIDE SEQUENCE [LARGE SCALE GENOMIC DNA]</scope>
    <source>
        <strain evidence="1 2">CGMCC 1.10826</strain>
    </source>
</reference>